<dbReference type="EMBL" id="AP014680">
    <property type="protein sequence ID" value="BAP84587.1"/>
    <property type="molecule type" value="Genomic_DNA"/>
</dbReference>
<evidence type="ECO:0000313" key="5">
    <source>
        <dbReference type="Proteomes" id="UP000031620"/>
    </source>
</evidence>
<protein>
    <submittedName>
        <fullName evidence="2">ISLho1 transposase</fullName>
    </submittedName>
</protein>
<evidence type="ECO:0000313" key="2">
    <source>
        <dbReference type="EMBL" id="BAP84587.1"/>
    </source>
</evidence>
<dbReference type="NCBIfam" id="NF033529">
    <property type="entry name" value="transpos_ISLre2"/>
    <property type="match status" value="1"/>
</dbReference>
<reference evidence="2 5" key="1">
    <citation type="submission" date="2014-11" db="EMBL/GenBank/DDBJ databases">
        <title>Complete genome sequence and analysis of Lactobacillus hokkaidonensis LOOC260T.</title>
        <authorList>
            <person name="Tanizawa Y."/>
            <person name="Tohno M."/>
            <person name="Kaminuma E."/>
            <person name="Nakamura Y."/>
            <person name="Arita M."/>
        </authorList>
    </citation>
    <scope>NUCLEOTIDE SEQUENCE [LARGE SCALE GENOMIC DNA]</scope>
    <source>
        <strain evidence="2 5">LOOC260</strain>
    </source>
</reference>
<evidence type="ECO:0000313" key="3">
    <source>
        <dbReference type="EMBL" id="BAP84779.1"/>
    </source>
</evidence>
<dbReference type="KEGG" id="lho:LOOC260_102010"/>
<sequence>MFILADFIDSLNNLDSLFDLEEQVIRCLREMFQEIVSKYLIQLDETLVSQIPSDHTFINRQPRTINFMFGAVSFERRCYRKTDGTNYFPLDTHLKLVSRKRFSPYFKSVVSKIGQMTTMRNTADMINLASQTDISAWAVDKIVREMADIVAVEEETLDKKIVHRKKVDNLVIEGDAFEARERGKQRVSVHHYRVYESTNAGPVNKREFVETNHLKARKQVCDYLEVHYKLSEMVVFLASDAGPGYDPISMRELVPGAKKVEYVIDRYHFIRKFEQTIGLQNPLSRKATAAIRGHNLNQLEAILDTFESQITTGKDSEKLIKLRHYLSRNWKYIKRPKDRGYKYMGKLGSVESSHRAFTYRLKKQGKSWSKEGLQAMLVLILARVNRHLNQDLSSGLRRLRELKIEVSLEPIKSIRFTDLNRKTRSHHIGVKIGNITVDSSTSSPIGAMAKAYSR</sequence>
<dbReference type="KEGG" id="lho:LOOC260_100070"/>
<dbReference type="STRING" id="1291742.LOOC260_100070"/>
<dbReference type="InterPro" id="IPR009620">
    <property type="entry name" value="UPF0236"/>
</dbReference>
<organism evidence="2 5">
    <name type="scientific">Paucilactobacillus hokkaidonensis JCM 18461</name>
    <dbReference type="NCBI Taxonomy" id="1291742"/>
    <lineage>
        <taxon>Bacteria</taxon>
        <taxon>Bacillati</taxon>
        <taxon>Bacillota</taxon>
        <taxon>Bacilli</taxon>
        <taxon>Lactobacillales</taxon>
        <taxon>Lactobacillaceae</taxon>
        <taxon>Paucilactobacillus</taxon>
    </lineage>
</organism>
<name>A0A0A1GQJ7_9LACO</name>
<dbReference type="EMBL" id="AP014680">
    <property type="protein sequence ID" value="BAP86613.1"/>
    <property type="molecule type" value="Genomic_DNA"/>
</dbReference>
<dbReference type="EMBL" id="AP014680">
    <property type="protein sequence ID" value="BAP84779.1"/>
    <property type="molecule type" value="Genomic_DNA"/>
</dbReference>
<dbReference type="RefSeq" id="WP_041091960.1">
    <property type="nucleotide sequence ID" value="NZ_AP014680.1"/>
</dbReference>
<dbReference type="KEGG" id="lho:LOOC260_121070"/>
<gene>
    <name evidence="2" type="ORF">LOOC260_100070</name>
    <name evidence="3" type="ORF">LOOC260_102010</name>
    <name evidence="4" type="ORF">LOOC260_121070</name>
</gene>
<dbReference type="AlphaFoldDB" id="A0A0A1GQJ7"/>
<proteinExistence type="inferred from homology"/>
<evidence type="ECO:0000313" key="4">
    <source>
        <dbReference type="EMBL" id="BAP86613.1"/>
    </source>
</evidence>
<dbReference type="HOGENOM" id="CLU_040782_1_1_9"/>
<dbReference type="Proteomes" id="UP000031620">
    <property type="component" value="Chromosome"/>
</dbReference>
<dbReference type="Pfam" id="PF06782">
    <property type="entry name" value="UPF0236"/>
    <property type="match status" value="1"/>
</dbReference>
<accession>A0A0A1GQJ7</accession>
<comment type="similarity">
    <text evidence="1">Belongs to the UPF0236 family.</text>
</comment>
<evidence type="ECO:0000256" key="1">
    <source>
        <dbReference type="ARBA" id="ARBA00006539"/>
    </source>
</evidence>